<dbReference type="Pfam" id="PF07669">
    <property type="entry name" value="Eco57I"/>
    <property type="match status" value="1"/>
</dbReference>
<dbReference type="Proteomes" id="UP000176216">
    <property type="component" value="Unassembled WGS sequence"/>
</dbReference>
<dbReference type="AlphaFoldDB" id="A0A1G2EJB6"/>
<protein>
    <recommendedName>
        <fullName evidence="1">Type II methyltransferase M.TaqI-like domain-containing protein</fullName>
    </recommendedName>
</protein>
<name>A0A1G2EJB6_9BACT</name>
<dbReference type="InterPro" id="IPR011639">
    <property type="entry name" value="MethylTrfase_TaqI-like_dom"/>
</dbReference>
<comment type="caution">
    <text evidence="2">The sequence shown here is derived from an EMBL/GenBank/DDBJ whole genome shotgun (WGS) entry which is preliminary data.</text>
</comment>
<evidence type="ECO:0000313" key="2">
    <source>
        <dbReference type="EMBL" id="OGZ25876.1"/>
    </source>
</evidence>
<dbReference type="EMBL" id="MHMJ01000010">
    <property type="protein sequence ID" value="OGZ25876.1"/>
    <property type="molecule type" value="Genomic_DNA"/>
</dbReference>
<evidence type="ECO:0000259" key="1">
    <source>
        <dbReference type="Pfam" id="PF07669"/>
    </source>
</evidence>
<proteinExistence type="predicted"/>
<reference evidence="2 3" key="1">
    <citation type="journal article" date="2016" name="Nat. Commun.">
        <title>Thousands of microbial genomes shed light on interconnected biogeochemical processes in an aquifer system.</title>
        <authorList>
            <person name="Anantharaman K."/>
            <person name="Brown C.T."/>
            <person name="Hug L.A."/>
            <person name="Sharon I."/>
            <person name="Castelle C.J."/>
            <person name="Probst A.J."/>
            <person name="Thomas B.C."/>
            <person name="Singh A."/>
            <person name="Wilkins M.J."/>
            <person name="Karaoz U."/>
            <person name="Brodie E.L."/>
            <person name="Williams K.H."/>
            <person name="Hubbard S.S."/>
            <person name="Banfield J.F."/>
        </authorList>
    </citation>
    <scope>NUCLEOTIDE SEQUENCE [LARGE SCALE GENOMIC DNA]</scope>
</reference>
<gene>
    <name evidence="2" type="ORF">A2W71_03110</name>
</gene>
<dbReference type="SUPFAM" id="SSF53335">
    <property type="entry name" value="S-adenosyl-L-methionine-dependent methyltransferases"/>
    <property type="match status" value="1"/>
</dbReference>
<feature type="domain" description="Type II methyltransferase M.TaqI-like" evidence="1">
    <location>
        <begin position="64"/>
        <end position="184"/>
    </location>
</feature>
<evidence type="ECO:0000313" key="3">
    <source>
        <dbReference type="Proteomes" id="UP000176216"/>
    </source>
</evidence>
<accession>A0A1G2EJB6</accession>
<organism evidence="2 3">
    <name type="scientific">Candidatus Nealsonbacteria bacterium RIFCSPLOWO2_02_39_8</name>
    <dbReference type="NCBI Taxonomy" id="1801674"/>
    <lineage>
        <taxon>Bacteria</taxon>
        <taxon>Candidatus Nealsoniibacteriota</taxon>
    </lineage>
</organism>
<dbReference type="Gene3D" id="3.40.50.150">
    <property type="entry name" value="Vaccinia Virus protein VP39"/>
    <property type="match status" value="1"/>
</dbReference>
<dbReference type="InterPro" id="IPR029063">
    <property type="entry name" value="SAM-dependent_MTases_sf"/>
</dbReference>
<sequence length="398" mass="47057">MTKVEAIKKITRNDRGVFSIEKRQFGQFFTTNSDYILQGLEKFVKDKEVVDPFAGNQDLINWSRKNNCKKASGFDCDKKYIDKKDVFYRDSINCLSKYKFICSNPPYLHKNKADQKIKERFFSGIYSNFEDLYQVSIFSILDCREGILIVPLNFLCAENSQKIRNIFFDKFEIVELNIFSEQVFEDTTYNVISFYFKKKKENLEKNKIAATIFSQKKHIAFTIEKKHNWQLGGDFIDRIKNTHNHLGIFRLTEDYLRSGEYKVELAFQNIKDKKPLCVSKDIKNLIGKNVLFLRAIDSKNGKKIQLEDIRDYGVAGLVGKNTSRNMAHLIFKEEMPIDDQLELMKRFNKELNQGRSKYFSFFLTNFRDNNRKRISFDLVYKFLNYIYDEKNSKQSALF</sequence>